<dbReference type="GO" id="GO:0016787">
    <property type="term" value="F:hydrolase activity"/>
    <property type="evidence" value="ECO:0007669"/>
    <property type="project" value="InterPro"/>
</dbReference>
<dbReference type="Gene3D" id="3.40.630.10">
    <property type="entry name" value="Zn peptidases"/>
    <property type="match status" value="1"/>
</dbReference>
<name>S6SRB5_PSESF</name>
<gene>
    <name evidence="2" type="ORF">A244_36965</name>
</gene>
<keyword evidence="1" id="KW-0378">Hydrolase</keyword>
<feature type="non-terminal residue" evidence="2">
    <location>
        <position position="1"/>
    </location>
</feature>
<sequence>FNFRFSTESTVEGLQQRVAAILDKHELDWHVDWALSGLPFLTEPGALLDAVSSSIKSVTGRDTKASTSGGTSDGRFIATLGTQVVELGPVNATIHQVNERILASDLDVLTEIYYQT</sequence>
<accession>S6SRB5</accession>
<feature type="non-terminal residue" evidence="2">
    <location>
        <position position="116"/>
    </location>
</feature>
<dbReference type="InterPro" id="IPR002933">
    <property type="entry name" value="Peptidase_M20"/>
</dbReference>
<dbReference type="SUPFAM" id="SSF53187">
    <property type="entry name" value="Zn-dependent exopeptidases"/>
    <property type="match status" value="1"/>
</dbReference>
<reference evidence="2 3" key="1">
    <citation type="journal article" date="2013" name="PLoS Pathog.">
        <title>Genomic analysis of the Kiwifruit pathogen Pseudomonas syringae pv. actinidiae provides insight into the origins of an emergent plant disease.</title>
        <authorList>
            <person name="McCann H.C."/>
            <person name="Rikkerink E.H."/>
            <person name="Bertels F."/>
            <person name="Fiers M."/>
            <person name="Lu A."/>
            <person name="Rees-George J."/>
            <person name="Andersen M.T."/>
            <person name="Gleave A.P."/>
            <person name="Haubold B."/>
            <person name="Wohlers M.W."/>
            <person name="Guttman D.S."/>
            <person name="Wang P.W."/>
            <person name="Straub C."/>
            <person name="Vanneste J.L."/>
            <person name="Rainey P.B."/>
            <person name="Templeton M.D."/>
        </authorList>
    </citation>
    <scope>NUCLEOTIDE SEQUENCE [LARGE SCALE GENOMIC DNA]</scope>
    <source>
        <strain evidence="2 3">ICMP 18807</strain>
    </source>
</reference>
<organism evidence="2 3">
    <name type="scientific">Pseudomonas syringae pv. actinidiae ICMP 18807</name>
    <dbReference type="NCBI Taxonomy" id="1194404"/>
    <lineage>
        <taxon>Bacteria</taxon>
        <taxon>Pseudomonadati</taxon>
        <taxon>Pseudomonadota</taxon>
        <taxon>Gammaproteobacteria</taxon>
        <taxon>Pseudomonadales</taxon>
        <taxon>Pseudomonadaceae</taxon>
        <taxon>Pseudomonas</taxon>
        <taxon>Pseudomonas syringae</taxon>
    </lineage>
</organism>
<dbReference type="Pfam" id="PF01546">
    <property type="entry name" value="Peptidase_M20"/>
    <property type="match status" value="1"/>
</dbReference>
<comment type="caution">
    <text evidence="2">The sequence shown here is derived from an EMBL/GenBank/DDBJ whole genome shotgun (WGS) entry which is preliminary data.</text>
</comment>
<proteinExistence type="predicted"/>
<dbReference type="EMBL" id="AOKG01002527">
    <property type="protein sequence ID" value="EPN33476.1"/>
    <property type="molecule type" value="Genomic_DNA"/>
</dbReference>
<dbReference type="Proteomes" id="UP000015729">
    <property type="component" value="Unassembled WGS sequence"/>
</dbReference>
<protein>
    <submittedName>
        <fullName evidence="2">Succinyl-diaminopimelate desuccinylase</fullName>
    </submittedName>
</protein>
<evidence type="ECO:0000313" key="3">
    <source>
        <dbReference type="Proteomes" id="UP000015729"/>
    </source>
</evidence>
<dbReference type="AlphaFoldDB" id="S6SRB5"/>
<evidence type="ECO:0000256" key="1">
    <source>
        <dbReference type="ARBA" id="ARBA00022801"/>
    </source>
</evidence>
<evidence type="ECO:0000313" key="2">
    <source>
        <dbReference type="EMBL" id="EPN33476.1"/>
    </source>
</evidence>